<dbReference type="PANTHER" id="PTHR11017:SF292">
    <property type="entry name" value="AAA+ ATPASE DOMAIN-CONTAINING PROTEIN"/>
    <property type="match status" value="1"/>
</dbReference>
<reference evidence="2" key="1">
    <citation type="journal article" date="2023" name="Plant J.">
        <title>The genome of the king protea, Protea cynaroides.</title>
        <authorList>
            <person name="Chang J."/>
            <person name="Duong T.A."/>
            <person name="Schoeman C."/>
            <person name="Ma X."/>
            <person name="Roodt D."/>
            <person name="Barker N."/>
            <person name="Li Z."/>
            <person name="Van de Peer Y."/>
            <person name="Mizrachi E."/>
        </authorList>
    </citation>
    <scope>NUCLEOTIDE SEQUENCE</scope>
    <source>
        <tissue evidence="2">Young leaves</tissue>
    </source>
</reference>
<dbReference type="EMBL" id="JAMYWD010000009">
    <property type="protein sequence ID" value="KAJ4960223.1"/>
    <property type="molecule type" value="Genomic_DNA"/>
</dbReference>
<keyword evidence="3" id="KW-1185">Reference proteome</keyword>
<evidence type="ECO:0000313" key="2">
    <source>
        <dbReference type="EMBL" id="KAJ4960223.1"/>
    </source>
</evidence>
<gene>
    <name evidence="2" type="ORF">NE237_020133</name>
</gene>
<sequence>MIEAECITEFVKQVPKAVDKTVPFHIIHPVGLDSHVEDIREKLKLGSEEKLFLGIVGLGGMGKTTIAKAVYNEIYQSFKGNCSFLDMVEEKPDFSREMKSLVALQNKLVLDVSKKKNKIEEVNNGTQNYQKASTE</sequence>
<dbReference type="InterPro" id="IPR044974">
    <property type="entry name" value="Disease_R_plants"/>
</dbReference>
<dbReference type="GO" id="GO:0043531">
    <property type="term" value="F:ADP binding"/>
    <property type="evidence" value="ECO:0007669"/>
    <property type="project" value="InterPro"/>
</dbReference>
<dbReference type="AlphaFoldDB" id="A0A9Q0H624"/>
<name>A0A9Q0H624_9MAGN</name>
<dbReference type="SUPFAM" id="SSF52540">
    <property type="entry name" value="P-loop containing nucleoside triphosphate hydrolases"/>
    <property type="match status" value="1"/>
</dbReference>
<dbReference type="InterPro" id="IPR002182">
    <property type="entry name" value="NB-ARC"/>
</dbReference>
<proteinExistence type="predicted"/>
<dbReference type="OrthoDB" id="1357022at2759"/>
<protein>
    <recommendedName>
        <fullName evidence="1">NB-ARC domain-containing protein</fullName>
    </recommendedName>
</protein>
<dbReference type="GO" id="GO:0006952">
    <property type="term" value="P:defense response"/>
    <property type="evidence" value="ECO:0007669"/>
    <property type="project" value="InterPro"/>
</dbReference>
<dbReference type="InterPro" id="IPR027417">
    <property type="entry name" value="P-loop_NTPase"/>
</dbReference>
<dbReference type="Pfam" id="PF00931">
    <property type="entry name" value="NB-ARC"/>
    <property type="match status" value="1"/>
</dbReference>
<dbReference type="Proteomes" id="UP001141806">
    <property type="component" value="Unassembled WGS sequence"/>
</dbReference>
<evidence type="ECO:0000259" key="1">
    <source>
        <dbReference type="Pfam" id="PF00931"/>
    </source>
</evidence>
<accession>A0A9Q0H624</accession>
<comment type="caution">
    <text evidence="2">The sequence shown here is derived from an EMBL/GenBank/DDBJ whole genome shotgun (WGS) entry which is preliminary data.</text>
</comment>
<evidence type="ECO:0000313" key="3">
    <source>
        <dbReference type="Proteomes" id="UP001141806"/>
    </source>
</evidence>
<feature type="domain" description="NB-ARC" evidence="1">
    <location>
        <begin position="33"/>
        <end position="76"/>
    </location>
</feature>
<organism evidence="2 3">
    <name type="scientific">Protea cynaroides</name>
    <dbReference type="NCBI Taxonomy" id="273540"/>
    <lineage>
        <taxon>Eukaryota</taxon>
        <taxon>Viridiplantae</taxon>
        <taxon>Streptophyta</taxon>
        <taxon>Embryophyta</taxon>
        <taxon>Tracheophyta</taxon>
        <taxon>Spermatophyta</taxon>
        <taxon>Magnoliopsida</taxon>
        <taxon>Proteales</taxon>
        <taxon>Proteaceae</taxon>
        <taxon>Protea</taxon>
    </lineage>
</organism>
<dbReference type="PANTHER" id="PTHR11017">
    <property type="entry name" value="LEUCINE-RICH REPEAT-CONTAINING PROTEIN"/>
    <property type="match status" value="1"/>
</dbReference>
<dbReference type="Gene3D" id="3.40.50.300">
    <property type="entry name" value="P-loop containing nucleotide triphosphate hydrolases"/>
    <property type="match status" value="1"/>
</dbReference>